<dbReference type="GO" id="GO:0000271">
    <property type="term" value="P:polysaccharide biosynthetic process"/>
    <property type="evidence" value="ECO:0007669"/>
    <property type="project" value="TreeGrafter"/>
</dbReference>
<keyword evidence="3" id="KW-1185">Reference proteome</keyword>
<dbReference type="EMBL" id="BTSY01000007">
    <property type="protein sequence ID" value="GMT35875.1"/>
    <property type="molecule type" value="Genomic_DNA"/>
</dbReference>
<comment type="caution">
    <text evidence="2">The sequence shown here is derived from an EMBL/GenBank/DDBJ whole genome shotgun (WGS) entry which is preliminary data.</text>
</comment>
<accession>A0AAV5WZ20</accession>
<dbReference type="InterPro" id="IPR050879">
    <property type="entry name" value="Acyltransferase_3"/>
</dbReference>
<evidence type="ECO:0000313" key="3">
    <source>
        <dbReference type="Proteomes" id="UP001432322"/>
    </source>
</evidence>
<sequence>MMQEPQLRCMAKGNGTAKVLLIGNSYGYRTFPTLLKLFAGKFKEFRLFTKSSRMFLNKDPLDESTFEFSAFAKIVIEKSKPDIVFVIEKDMEAAQNVPYSGNIEDDPIFNFTQSRIKFLSEHSQTVVIDDQYFKPQLTKGVASIIVERLRNGQTTRDDFEDLKIEREEYLDEFKYDQKRFNALKSSNVVKNRVQDQICRGEFCYFFNHKNLHSFYGDLALHQTTEMIKKLKRGYRRIIKHFLYEHE</sequence>
<dbReference type="AlphaFoldDB" id="A0AAV5WZ20"/>
<evidence type="ECO:0000259" key="1">
    <source>
        <dbReference type="Pfam" id="PF19040"/>
    </source>
</evidence>
<dbReference type="GO" id="GO:0016020">
    <property type="term" value="C:membrane"/>
    <property type="evidence" value="ECO:0007669"/>
    <property type="project" value="TreeGrafter"/>
</dbReference>
<proteinExistence type="predicted"/>
<evidence type="ECO:0000313" key="2">
    <source>
        <dbReference type="EMBL" id="GMT35875.1"/>
    </source>
</evidence>
<dbReference type="InterPro" id="IPR043968">
    <property type="entry name" value="SGNH"/>
</dbReference>
<protein>
    <recommendedName>
        <fullName evidence="1">SGNH domain-containing protein</fullName>
    </recommendedName>
</protein>
<feature type="non-terminal residue" evidence="2">
    <location>
        <position position="246"/>
    </location>
</feature>
<gene>
    <name evidence="2" type="ORF">PFISCL1PPCAC_27172</name>
</gene>
<organism evidence="2 3">
    <name type="scientific">Pristionchus fissidentatus</name>
    <dbReference type="NCBI Taxonomy" id="1538716"/>
    <lineage>
        <taxon>Eukaryota</taxon>
        <taxon>Metazoa</taxon>
        <taxon>Ecdysozoa</taxon>
        <taxon>Nematoda</taxon>
        <taxon>Chromadorea</taxon>
        <taxon>Rhabditida</taxon>
        <taxon>Rhabditina</taxon>
        <taxon>Diplogasteromorpha</taxon>
        <taxon>Diplogasteroidea</taxon>
        <taxon>Neodiplogasteridae</taxon>
        <taxon>Pristionchus</taxon>
    </lineage>
</organism>
<dbReference type="Proteomes" id="UP001432322">
    <property type="component" value="Unassembled WGS sequence"/>
</dbReference>
<dbReference type="PANTHER" id="PTHR23028:SF53">
    <property type="entry name" value="ACYL_TRANSF_3 DOMAIN-CONTAINING PROTEIN"/>
    <property type="match status" value="1"/>
</dbReference>
<name>A0AAV5WZ20_9BILA</name>
<dbReference type="PANTHER" id="PTHR23028">
    <property type="entry name" value="ACETYLTRANSFERASE"/>
    <property type="match status" value="1"/>
</dbReference>
<dbReference type="Pfam" id="PF19040">
    <property type="entry name" value="SGNH"/>
    <property type="match status" value="1"/>
</dbReference>
<reference evidence="2" key="1">
    <citation type="submission" date="2023-10" db="EMBL/GenBank/DDBJ databases">
        <title>Genome assembly of Pristionchus species.</title>
        <authorList>
            <person name="Yoshida K."/>
            <person name="Sommer R.J."/>
        </authorList>
    </citation>
    <scope>NUCLEOTIDE SEQUENCE</scope>
    <source>
        <strain evidence="2">RS5133</strain>
    </source>
</reference>
<feature type="domain" description="SGNH" evidence="1">
    <location>
        <begin position="8"/>
        <end position="230"/>
    </location>
</feature>